<accession>A0AAN1XVT1</accession>
<dbReference type="KEGG" id="vab:WPS_11810"/>
<dbReference type="GO" id="GO:0016791">
    <property type="term" value="F:phosphatase activity"/>
    <property type="evidence" value="ECO:0007669"/>
    <property type="project" value="TreeGrafter"/>
</dbReference>
<evidence type="ECO:0000256" key="1">
    <source>
        <dbReference type="ARBA" id="ARBA00022801"/>
    </source>
</evidence>
<dbReference type="PANTHER" id="PTHR43156">
    <property type="entry name" value="STAGE II SPORULATION PROTEIN E-RELATED"/>
    <property type="match status" value="1"/>
</dbReference>
<dbReference type="InterPro" id="IPR001932">
    <property type="entry name" value="PPM-type_phosphatase-like_dom"/>
</dbReference>
<organism evidence="3 4">
    <name type="scientific">Vulcanimicrobium alpinum</name>
    <dbReference type="NCBI Taxonomy" id="3016050"/>
    <lineage>
        <taxon>Bacteria</taxon>
        <taxon>Bacillati</taxon>
        <taxon>Vulcanimicrobiota</taxon>
        <taxon>Vulcanimicrobiia</taxon>
        <taxon>Vulcanimicrobiales</taxon>
        <taxon>Vulcanimicrobiaceae</taxon>
        <taxon>Vulcanimicrobium</taxon>
    </lineage>
</organism>
<feature type="domain" description="PPM-type phosphatase" evidence="2">
    <location>
        <begin position="14"/>
        <end position="208"/>
    </location>
</feature>
<proteinExistence type="predicted"/>
<dbReference type="RefSeq" id="WP_317996917.1">
    <property type="nucleotide sequence ID" value="NZ_AP025523.1"/>
</dbReference>
<dbReference type="InterPro" id="IPR052016">
    <property type="entry name" value="Bact_Sigma-Reg"/>
</dbReference>
<dbReference type="Pfam" id="PF07228">
    <property type="entry name" value="SpoIIE"/>
    <property type="match status" value="1"/>
</dbReference>
<evidence type="ECO:0000313" key="3">
    <source>
        <dbReference type="EMBL" id="BDE05905.1"/>
    </source>
</evidence>
<dbReference type="SMART" id="SM00331">
    <property type="entry name" value="PP2C_SIG"/>
    <property type="match status" value="1"/>
</dbReference>
<evidence type="ECO:0000313" key="4">
    <source>
        <dbReference type="Proteomes" id="UP001317532"/>
    </source>
</evidence>
<reference evidence="3 4" key="1">
    <citation type="journal article" date="2022" name="ISME Commun">
        <title>Vulcanimicrobium alpinus gen. nov. sp. nov., the first cultivated representative of the candidate phylum 'Eremiobacterota', is a metabolically versatile aerobic anoxygenic phototroph.</title>
        <authorList>
            <person name="Yabe S."/>
            <person name="Muto K."/>
            <person name="Abe K."/>
            <person name="Yokota A."/>
            <person name="Staudigel H."/>
            <person name="Tebo B.M."/>
        </authorList>
    </citation>
    <scope>NUCLEOTIDE SEQUENCE [LARGE SCALE GENOMIC DNA]</scope>
    <source>
        <strain evidence="3 4">WC8-2</strain>
    </source>
</reference>
<gene>
    <name evidence="3" type="ORF">WPS_11810</name>
</gene>
<name>A0AAN1XVT1_UNVUL</name>
<keyword evidence="4" id="KW-1185">Reference proteome</keyword>
<dbReference type="Proteomes" id="UP001317532">
    <property type="component" value="Chromosome"/>
</dbReference>
<dbReference type="Gene3D" id="3.60.40.10">
    <property type="entry name" value="PPM-type phosphatase domain"/>
    <property type="match status" value="1"/>
</dbReference>
<dbReference type="SUPFAM" id="SSF81606">
    <property type="entry name" value="PP2C-like"/>
    <property type="match status" value="1"/>
</dbReference>
<evidence type="ECO:0000259" key="2">
    <source>
        <dbReference type="SMART" id="SM00331"/>
    </source>
</evidence>
<sequence>MWARAGSPCGRGGDRALAIDCPDENRFVFVADVAGRGRGAERPADFLADAARLLVCQGMGVATALETLSLAFGHYFGGRFASAFLACICDDGTVAWASAGHPDALIVRAEGEHEHLGASGPLLGVFRDPSYRESSSALHDGDLLVVTTDGVSDALLDDGTRIGERGVARCAHAVRDAARDPAGAFVYHLFGAMRARLDDDWAVLAARRAG</sequence>
<dbReference type="InterPro" id="IPR036457">
    <property type="entry name" value="PPM-type-like_dom_sf"/>
</dbReference>
<dbReference type="PANTHER" id="PTHR43156:SF2">
    <property type="entry name" value="STAGE II SPORULATION PROTEIN E"/>
    <property type="match status" value="1"/>
</dbReference>
<dbReference type="AlphaFoldDB" id="A0AAN1XVT1"/>
<dbReference type="EMBL" id="AP025523">
    <property type="protein sequence ID" value="BDE05905.1"/>
    <property type="molecule type" value="Genomic_DNA"/>
</dbReference>
<keyword evidence="1" id="KW-0378">Hydrolase</keyword>
<protein>
    <recommendedName>
        <fullName evidence="2">PPM-type phosphatase domain-containing protein</fullName>
    </recommendedName>
</protein>